<evidence type="ECO:0000256" key="1">
    <source>
        <dbReference type="SAM" id="MobiDB-lite"/>
    </source>
</evidence>
<keyword evidence="3" id="KW-1185">Reference proteome</keyword>
<dbReference type="Gramene" id="AET3Gv20552400.1">
    <property type="protein sequence ID" value="AET3Gv20552400.1"/>
    <property type="gene ID" value="AET3Gv20552400"/>
</dbReference>
<reference evidence="3" key="2">
    <citation type="journal article" date="2017" name="Nat. Plants">
        <title>The Aegilops tauschii genome reveals multiple impacts of transposons.</title>
        <authorList>
            <person name="Zhao G."/>
            <person name="Zou C."/>
            <person name="Li K."/>
            <person name="Wang K."/>
            <person name="Li T."/>
            <person name="Gao L."/>
            <person name="Zhang X."/>
            <person name="Wang H."/>
            <person name="Yang Z."/>
            <person name="Liu X."/>
            <person name="Jiang W."/>
            <person name="Mao L."/>
            <person name="Kong X."/>
            <person name="Jiao Y."/>
            <person name="Jia J."/>
        </authorList>
    </citation>
    <scope>NUCLEOTIDE SEQUENCE [LARGE SCALE GENOMIC DNA]</scope>
    <source>
        <strain evidence="3">cv. AL8/78</strain>
    </source>
</reference>
<feature type="region of interest" description="Disordered" evidence="1">
    <location>
        <begin position="1"/>
        <end position="28"/>
    </location>
</feature>
<dbReference type="AlphaFoldDB" id="A0A453F2R2"/>
<evidence type="ECO:0000313" key="2">
    <source>
        <dbReference type="EnsemblPlants" id="AET3Gv20552400.1"/>
    </source>
</evidence>
<dbReference type="Proteomes" id="UP000015105">
    <property type="component" value="Chromosome 3D"/>
</dbReference>
<reference evidence="2" key="5">
    <citation type="journal article" date="2021" name="G3 (Bethesda)">
        <title>Aegilops tauschii genome assembly Aet v5.0 features greater sequence contiguity and improved annotation.</title>
        <authorList>
            <person name="Wang L."/>
            <person name="Zhu T."/>
            <person name="Rodriguez J.C."/>
            <person name="Deal K.R."/>
            <person name="Dubcovsky J."/>
            <person name="McGuire P.E."/>
            <person name="Lux T."/>
            <person name="Spannagl M."/>
            <person name="Mayer K.F.X."/>
            <person name="Baldrich P."/>
            <person name="Meyers B.C."/>
            <person name="Huo N."/>
            <person name="Gu Y.Q."/>
            <person name="Zhou H."/>
            <person name="Devos K.M."/>
            <person name="Bennetzen J.L."/>
            <person name="Unver T."/>
            <person name="Budak H."/>
            <person name="Gulick P.J."/>
            <person name="Galiba G."/>
            <person name="Kalapos B."/>
            <person name="Nelson D.R."/>
            <person name="Li P."/>
            <person name="You F.M."/>
            <person name="Luo M.C."/>
            <person name="Dvorak J."/>
        </authorList>
    </citation>
    <scope>NUCLEOTIDE SEQUENCE [LARGE SCALE GENOMIC DNA]</scope>
    <source>
        <strain evidence="2">cv. AL8/78</strain>
    </source>
</reference>
<sequence>MPDLHFQDQPGARHLASFSSLDNPRGRQIQKAPVRTKSMLAAFFVRHRSGKMKNVSVR</sequence>
<organism evidence="2 3">
    <name type="scientific">Aegilops tauschii subsp. strangulata</name>
    <name type="common">Goatgrass</name>
    <dbReference type="NCBI Taxonomy" id="200361"/>
    <lineage>
        <taxon>Eukaryota</taxon>
        <taxon>Viridiplantae</taxon>
        <taxon>Streptophyta</taxon>
        <taxon>Embryophyta</taxon>
        <taxon>Tracheophyta</taxon>
        <taxon>Spermatophyta</taxon>
        <taxon>Magnoliopsida</taxon>
        <taxon>Liliopsida</taxon>
        <taxon>Poales</taxon>
        <taxon>Poaceae</taxon>
        <taxon>BOP clade</taxon>
        <taxon>Pooideae</taxon>
        <taxon>Triticodae</taxon>
        <taxon>Triticeae</taxon>
        <taxon>Triticinae</taxon>
        <taxon>Aegilops</taxon>
    </lineage>
</organism>
<evidence type="ECO:0000313" key="3">
    <source>
        <dbReference type="Proteomes" id="UP000015105"/>
    </source>
</evidence>
<dbReference type="EnsemblPlants" id="AET3Gv20552400.1">
    <property type="protein sequence ID" value="AET3Gv20552400.1"/>
    <property type="gene ID" value="AET3Gv20552400"/>
</dbReference>
<proteinExistence type="predicted"/>
<reference evidence="3" key="1">
    <citation type="journal article" date="2014" name="Science">
        <title>Ancient hybridizations among the ancestral genomes of bread wheat.</title>
        <authorList>
            <consortium name="International Wheat Genome Sequencing Consortium,"/>
            <person name="Marcussen T."/>
            <person name="Sandve S.R."/>
            <person name="Heier L."/>
            <person name="Spannagl M."/>
            <person name="Pfeifer M."/>
            <person name="Jakobsen K.S."/>
            <person name="Wulff B.B."/>
            <person name="Steuernagel B."/>
            <person name="Mayer K.F."/>
            <person name="Olsen O.A."/>
        </authorList>
    </citation>
    <scope>NUCLEOTIDE SEQUENCE [LARGE SCALE GENOMIC DNA]</scope>
    <source>
        <strain evidence="3">cv. AL8/78</strain>
    </source>
</reference>
<name>A0A453F2R2_AEGTS</name>
<protein>
    <submittedName>
        <fullName evidence="2">Uncharacterized protein</fullName>
    </submittedName>
</protein>
<reference evidence="2" key="4">
    <citation type="submission" date="2019-03" db="UniProtKB">
        <authorList>
            <consortium name="EnsemblPlants"/>
        </authorList>
    </citation>
    <scope>IDENTIFICATION</scope>
</reference>
<accession>A0A453F2R2</accession>
<reference evidence="2" key="3">
    <citation type="journal article" date="2017" name="Nature">
        <title>Genome sequence of the progenitor of the wheat D genome Aegilops tauschii.</title>
        <authorList>
            <person name="Luo M.C."/>
            <person name="Gu Y.Q."/>
            <person name="Puiu D."/>
            <person name="Wang H."/>
            <person name="Twardziok S.O."/>
            <person name="Deal K.R."/>
            <person name="Huo N."/>
            <person name="Zhu T."/>
            <person name="Wang L."/>
            <person name="Wang Y."/>
            <person name="McGuire P.E."/>
            <person name="Liu S."/>
            <person name="Long H."/>
            <person name="Ramasamy R.K."/>
            <person name="Rodriguez J.C."/>
            <person name="Van S.L."/>
            <person name="Yuan L."/>
            <person name="Wang Z."/>
            <person name="Xia Z."/>
            <person name="Xiao L."/>
            <person name="Anderson O.D."/>
            <person name="Ouyang S."/>
            <person name="Liang Y."/>
            <person name="Zimin A.V."/>
            <person name="Pertea G."/>
            <person name="Qi P."/>
            <person name="Bennetzen J.L."/>
            <person name="Dai X."/>
            <person name="Dawson M.W."/>
            <person name="Muller H.G."/>
            <person name="Kugler K."/>
            <person name="Rivarola-Duarte L."/>
            <person name="Spannagl M."/>
            <person name="Mayer K.F.X."/>
            <person name="Lu F.H."/>
            <person name="Bevan M.W."/>
            <person name="Leroy P."/>
            <person name="Li P."/>
            <person name="You F.M."/>
            <person name="Sun Q."/>
            <person name="Liu Z."/>
            <person name="Lyons E."/>
            <person name="Wicker T."/>
            <person name="Salzberg S.L."/>
            <person name="Devos K.M."/>
            <person name="Dvorak J."/>
        </authorList>
    </citation>
    <scope>NUCLEOTIDE SEQUENCE [LARGE SCALE GENOMIC DNA]</scope>
    <source>
        <strain evidence="2">cv. AL8/78</strain>
    </source>
</reference>